<evidence type="ECO:0000256" key="8">
    <source>
        <dbReference type="ARBA" id="ARBA00022801"/>
    </source>
</evidence>
<evidence type="ECO:0000256" key="4">
    <source>
        <dbReference type="ARBA" id="ARBA00022722"/>
    </source>
</evidence>
<dbReference type="CDD" id="cd22332">
    <property type="entry name" value="HsdR_N"/>
    <property type="match status" value="1"/>
</dbReference>
<dbReference type="Gene3D" id="3.90.1570.50">
    <property type="match status" value="1"/>
</dbReference>
<comment type="function">
    <text evidence="11">Subunit R is required for both nuclease and ATPase activities, but not for modification.</text>
</comment>
<dbReference type="InterPro" id="IPR007409">
    <property type="entry name" value="Restrct_endonuc_type1_HsdR_N"/>
</dbReference>
<dbReference type="InterPro" id="IPR055180">
    <property type="entry name" value="HsdR_RecA-like_helicase_dom_2"/>
</dbReference>
<proteinExistence type="inferred from homology"/>
<keyword evidence="5 11" id="KW-0547">Nucleotide-binding</keyword>
<dbReference type="InterPro" id="IPR040980">
    <property type="entry name" value="SWI2_SNF2"/>
</dbReference>
<dbReference type="REBASE" id="441955">
    <property type="entry name" value="OspNSJ62ORF3675P"/>
</dbReference>
<evidence type="ECO:0000256" key="11">
    <source>
        <dbReference type="RuleBase" id="RU364115"/>
    </source>
</evidence>
<evidence type="ECO:0000256" key="9">
    <source>
        <dbReference type="ARBA" id="ARBA00022840"/>
    </source>
</evidence>
<evidence type="ECO:0000256" key="7">
    <source>
        <dbReference type="ARBA" id="ARBA00022759"/>
    </source>
</evidence>
<dbReference type="RefSeq" id="WP_187333615.1">
    <property type="nucleotide sequence ID" value="NZ_CP060490.1"/>
</dbReference>
<evidence type="ECO:0000313" key="14">
    <source>
        <dbReference type="Proteomes" id="UP000515960"/>
    </source>
</evidence>
<dbReference type="SMART" id="SM00487">
    <property type="entry name" value="DEXDc"/>
    <property type="match status" value="1"/>
</dbReference>
<keyword evidence="14" id="KW-1185">Reference proteome</keyword>
<keyword evidence="10 11" id="KW-0238">DNA-binding</keyword>
<reference evidence="13 14" key="1">
    <citation type="submission" date="2020-08" db="EMBL/GenBank/DDBJ databases">
        <authorList>
            <person name="Liu C."/>
            <person name="Sun Q."/>
        </authorList>
    </citation>
    <scope>NUCLEOTIDE SEQUENCE [LARGE SCALE GENOMIC DNA]</scope>
    <source>
        <strain evidence="13 14">NSJ-62</strain>
    </source>
</reference>
<dbReference type="KEGG" id="ohi:H8790_03690"/>
<dbReference type="AlphaFoldDB" id="A0A7G9B6G2"/>
<dbReference type="EMBL" id="CP060490">
    <property type="protein sequence ID" value="QNL45143.1"/>
    <property type="molecule type" value="Genomic_DNA"/>
</dbReference>
<dbReference type="InterPro" id="IPR014001">
    <property type="entry name" value="Helicase_ATP-bd"/>
</dbReference>
<dbReference type="CDD" id="cd18800">
    <property type="entry name" value="SF2_C_EcoR124I-like"/>
    <property type="match status" value="1"/>
</dbReference>
<evidence type="ECO:0000256" key="5">
    <source>
        <dbReference type="ARBA" id="ARBA00022741"/>
    </source>
</evidence>
<dbReference type="Pfam" id="PF22679">
    <property type="entry name" value="T1R_D3-like"/>
    <property type="match status" value="1"/>
</dbReference>
<protein>
    <recommendedName>
        <fullName evidence="11">Type I restriction enzyme endonuclease subunit</fullName>
        <shortName evidence="11">R protein</shortName>
        <ecNumber evidence="11">3.1.21.3</ecNumber>
    </recommendedName>
    <alternativeName>
        <fullName evidence="11">Type-1 restriction enzyme R protein</fullName>
    </alternativeName>
</protein>
<comment type="similarity">
    <text evidence="2 11">Belongs to the HsdR family.</text>
</comment>
<keyword evidence="6 11" id="KW-0680">Restriction system</keyword>
<keyword evidence="4" id="KW-0540">Nuclease</keyword>
<dbReference type="InterPro" id="IPR051268">
    <property type="entry name" value="Type-I_R_enzyme_R_subunit"/>
</dbReference>
<dbReference type="GO" id="GO:0009307">
    <property type="term" value="P:DNA restriction-modification system"/>
    <property type="evidence" value="ECO:0007669"/>
    <property type="project" value="UniProtKB-KW"/>
</dbReference>
<dbReference type="GO" id="GO:0005524">
    <property type="term" value="F:ATP binding"/>
    <property type="evidence" value="ECO:0007669"/>
    <property type="project" value="UniProtKB-KW"/>
</dbReference>
<dbReference type="Gene3D" id="3.40.50.300">
    <property type="entry name" value="P-loop containing nucleotide triphosphate hydrolases"/>
    <property type="match status" value="2"/>
</dbReference>
<dbReference type="SUPFAM" id="SSF52540">
    <property type="entry name" value="P-loop containing nucleoside triphosphate hydrolases"/>
    <property type="match status" value="1"/>
</dbReference>
<organism evidence="13 14">
    <name type="scientific">Oscillibacter hominis</name>
    <dbReference type="NCBI Taxonomy" id="2763056"/>
    <lineage>
        <taxon>Bacteria</taxon>
        <taxon>Bacillati</taxon>
        <taxon>Bacillota</taxon>
        <taxon>Clostridia</taxon>
        <taxon>Eubacteriales</taxon>
        <taxon>Oscillospiraceae</taxon>
        <taxon>Oscillibacter</taxon>
    </lineage>
</organism>
<comment type="catalytic activity">
    <reaction evidence="1 11">
        <text>Endonucleolytic cleavage of DNA to give random double-stranded fragments with terminal 5'-phosphates, ATP is simultaneously hydrolyzed.</text>
        <dbReference type="EC" id="3.1.21.3"/>
    </reaction>
</comment>
<keyword evidence="7" id="KW-0255">Endonuclease</keyword>
<name>A0A7G9B6G2_9FIRM</name>
<feature type="domain" description="Helicase ATP-binding" evidence="12">
    <location>
        <begin position="280"/>
        <end position="457"/>
    </location>
</feature>
<evidence type="ECO:0000256" key="1">
    <source>
        <dbReference type="ARBA" id="ARBA00000851"/>
    </source>
</evidence>
<evidence type="ECO:0000256" key="2">
    <source>
        <dbReference type="ARBA" id="ARBA00008598"/>
    </source>
</evidence>
<dbReference type="InterPro" id="IPR004473">
    <property type="entry name" value="Restrct_endonuc_typeI_HsdR"/>
</dbReference>
<dbReference type="PANTHER" id="PTHR30195:SF15">
    <property type="entry name" value="TYPE I RESTRICTION ENZYME HINDI ENDONUCLEASE SUBUNIT"/>
    <property type="match status" value="1"/>
</dbReference>
<keyword evidence="8 11" id="KW-0378">Hydrolase</keyword>
<dbReference type="Pfam" id="PF18766">
    <property type="entry name" value="SWI2_SNF2"/>
    <property type="match status" value="1"/>
</dbReference>
<dbReference type="GO" id="GO:0009035">
    <property type="term" value="F:type I site-specific deoxyribonuclease activity"/>
    <property type="evidence" value="ECO:0007669"/>
    <property type="project" value="UniProtKB-EC"/>
</dbReference>
<accession>A0A7G9B6G2</accession>
<comment type="subunit">
    <text evidence="3 11">The type I restriction/modification system is composed of three polypeptides R, M and S.</text>
</comment>
<dbReference type="Proteomes" id="UP000515960">
    <property type="component" value="Chromosome"/>
</dbReference>
<dbReference type="GO" id="GO:0003677">
    <property type="term" value="F:DNA binding"/>
    <property type="evidence" value="ECO:0007669"/>
    <property type="project" value="UniProtKB-KW"/>
</dbReference>
<dbReference type="PANTHER" id="PTHR30195">
    <property type="entry name" value="TYPE I SITE-SPECIFIC DEOXYRIBONUCLEASE PROTEIN SUBUNIT M AND R"/>
    <property type="match status" value="1"/>
</dbReference>
<evidence type="ECO:0000256" key="3">
    <source>
        <dbReference type="ARBA" id="ARBA00011296"/>
    </source>
</evidence>
<dbReference type="CDD" id="cd18030">
    <property type="entry name" value="DEXHc_RE_I_HsdR"/>
    <property type="match status" value="1"/>
</dbReference>
<evidence type="ECO:0000256" key="10">
    <source>
        <dbReference type="ARBA" id="ARBA00023125"/>
    </source>
</evidence>
<evidence type="ECO:0000259" key="12">
    <source>
        <dbReference type="PROSITE" id="PS51192"/>
    </source>
</evidence>
<dbReference type="Pfam" id="PF04313">
    <property type="entry name" value="HSDR_N"/>
    <property type="match status" value="1"/>
</dbReference>
<sequence length="1041" mass="119316">MPNIGDSERKTQNRVVKFFRDKLHYTYLGNLHDSENRNIMQERLHAWLLKQGYSEKLASNAVDALVKTSTNLQQGLYHVNKEVYSLLKYGAKVKESVEQSPKTVYFIDFEDVSKNDFYIAEEVTVVSNNTKRPDIVLYVNGIALAVIELKKSSVSVSNGIRQNLTNQKANFIEDFFTTIQFCMAGNDSEGLRYGTLLTPEKHYLEWKDDGFSEHQPERDIVDIEVEEYCEGIPGKLEKQIFALFYKKRFLDLIHNFVIFDKGIKKVCRYNQYYAIKRAQHRLMDKHRGGIVWHTQGSGKSLTMVWFSKWILANNPNARVLVVTDREELDEQIEKNYKGVDENIIRTKSGKDLLERLNAFDDRLLCSLVHKFGKRGSDSSETDYEKYIEDLKNSLPKDFSAKGDIVVFVDECHRTQSGKLHEAMKAILPNAIFIGFTGTPLLKKDKKTSLETFGGYIHTYKFNEGVRDGVVLDLRYEARDVPQGITSQDRIDAWFEAKTVGLAPRAKAKLKAYWGNLQKIFSSRSRLEQIANDIIFDFATKARLMDGNGNAILVAGSVYSACRYYEIFQSKAFRKCAIISSYTPQAGDLRTDTVSDEEETETFEKYSTYLKMIGVDPLEDKAQIAKKVEAFETEAKRKFVDEPANMKLLIVVDKLLTGFDAPSCTYLYIDKAMHDHGLFQAICRVNRLDGESKDFGYIVDYKELFGDLADAMNKYTAGAFESYDAEDVDGLLKDRATEAKKYFVDTLEELDELCEGVELPREELDYIHYFCGESGRDEDQDEAFARIREKLYKLVGRLIRAFAELKPRMMDLGYTASEQNALDDKVAFYVGLRDTIGRASGDFIDLKAYEPGMRYLIDNYISASESQKIGSMDDFTLLDFIITQEDKLESEQKGEQESAAETIENNIRKKVVERMVINPAYYAKMSAILEQLILDRRRGVIAYGQLLDMYMELAKNVAKPEENTKYPESIRSNGALRALYDNCGEDEATALKLHKAIVKARLDGFRNNPVKANKIKRALYQLLNDDDEVKRIYQIVVEQEEY</sequence>
<evidence type="ECO:0000313" key="13">
    <source>
        <dbReference type="EMBL" id="QNL45143.1"/>
    </source>
</evidence>
<gene>
    <name evidence="13" type="ORF">H8790_03690</name>
</gene>
<dbReference type="InterPro" id="IPR027417">
    <property type="entry name" value="P-loop_NTPase"/>
</dbReference>
<dbReference type="PROSITE" id="PS51192">
    <property type="entry name" value="HELICASE_ATP_BIND_1"/>
    <property type="match status" value="1"/>
</dbReference>
<keyword evidence="9 11" id="KW-0067">ATP-binding</keyword>
<dbReference type="EC" id="3.1.21.3" evidence="11"/>
<dbReference type="NCBIfam" id="TIGR00348">
    <property type="entry name" value="hsdR"/>
    <property type="match status" value="1"/>
</dbReference>
<evidence type="ECO:0000256" key="6">
    <source>
        <dbReference type="ARBA" id="ARBA00022747"/>
    </source>
</evidence>